<dbReference type="PANTHER" id="PTHR30483:SF37">
    <property type="entry name" value="ABC TRANSPORTER SUBSTRATE-BINDING PROTEIN"/>
    <property type="match status" value="1"/>
</dbReference>
<protein>
    <submittedName>
        <fullName evidence="6">ABC transporter substrate-binding protein</fullName>
    </submittedName>
</protein>
<dbReference type="EMBL" id="JBHSCW010000007">
    <property type="protein sequence ID" value="MFC4352568.1"/>
    <property type="molecule type" value="Genomic_DNA"/>
</dbReference>
<dbReference type="SUPFAM" id="SSF53822">
    <property type="entry name" value="Periplasmic binding protein-like I"/>
    <property type="match status" value="1"/>
</dbReference>
<dbReference type="Gene3D" id="3.40.50.2300">
    <property type="match status" value="2"/>
</dbReference>
<evidence type="ECO:0000259" key="5">
    <source>
        <dbReference type="Pfam" id="PF13458"/>
    </source>
</evidence>
<accession>A0ABV8UMR4</accession>
<evidence type="ECO:0000313" key="6">
    <source>
        <dbReference type="EMBL" id="MFC4352568.1"/>
    </source>
</evidence>
<dbReference type="RefSeq" id="WP_382422918.1">
    <property type="nucleotide sequence ID" value="NZ_JBHSCW010000007.1"/>
</dbReference>
<gene>
    <name evidence="6" type="ORF">ACFOW6_13535</name>
</gene>
<sequence length="409" mass="43913">MKSFKTLLAAGTGLAVAAAAVPFAATAQDNGDPEPVQIGLIAPLSGNYARPGEVMLMGAEMGIEDVNAAGGISCLDGAPLELVEIDSGDTVEKAANAAKRMVAEYPDLVGATGSYLSSFTLAVTEVTERAKLPVLTLSYSDLITERGFDYVFQTAASAGAQAEIALPIIMNLAEDQTGERPETVAIITDDTAASISSVERMKEGLLEDVGLELVSEEVFTPPLTDATSLVQRIRTSQPDLLFFLPTVISDANLILEKMQEFRVDVPTISFGIAIAEPEVLNTMEPELLEGVLSAVANWGVKGQEELIERLREEYGEPWMTQNAISTYGDMWLFKDALEQACARDREAVGEALRNLEGGPAEYYPGGTRSFDEQGRREGASLTIIQWQDGVPVTVFPEDLALSEPKWPTD</sequence>
<evidence type="ECO:0000256" key="2">
    <source>
        <dbReference type="ARBA" id="ARBA00022729"/>
    </source>
</evidence>
<keyword evidence="2 4" id="KW-0732">Signal</keyword>
<feature type="domain" description="Leucine-binding protein" evidence="5">
    <location>
        <begin position="35"/>
        <end position="388"/>
    </location>
</feature>
<feature type="signal peptide" evidence="4">
    <location>
        <begin position="1"/>
        <end position="27"/>
    </location>
</feature>
<dbReference type="InterPro" id="IPR028082">
    <property type="entry name" value="Peripla_BP_I"/>
</dbReference>
<keyword evidence="3" id="KW-0029">Amino-acid transport</keyword>
<organism evidence="6 7">
    <name type="scientific">Fodinicurvata halophila</name>
    <dbReference type="NCBI Taxonomy" id="1419723"/>
    <lineage>
        <taxon>Bacteria</taxon>
        <taxon>Pseudomonadati</taxon>
        <taxon>Pseudomonadota</taxon>
        <taxon>Alphaproteobacteria</taxon>
        <taxon>Rhodospirillales</taxon>
        <taxon>Rhodovibrionaceae</taxon>
        <taxon>Fodinicurvata</taxon>
    </lineage>
</organism>
<reference evidence="7" key="1">
    <citation type="journal article" date="2019" name="Int. J. Syst. Evol. Microbiol.">
        <title>The Global Catalogue of Microorganisms (GCM) 10K type strain sequencing project: providing services to taxonomists for standard genome sequencing and annotation.</title>
        <authorList>
            <consortium name="The Broad Institute Genomics Platform"/>
            <consortium name="The Broad Institute Genome Sequencing Center for Infectious Disease"/>
            <person name="Wu L."/>
            <person name="Ma J."/>
        </authorList>
    </citation>
    <scope>NUCLEOTIDE SEQUENCE [LARGE SCALE GENOMIC DNA]</scope>
    <source>
        <strain evidence="7">CECT 8472</strain>
    </source>
</reference>
<keyword evidence="7" id="KW-1185">Reference proteome</keyword>
<dbReference type="InterPro" id="IPR051010">
    <property type="entry name" value="BCAA_transport"/>
</dbReference>
<keyword evidence="3" id="KW-0813">Transport</keyword>
<dbReference type="InterPro" id="IPR028081">
    <property type="entry name" value="Leu-bd"/>
</dbReference>
<evidence type="ECO:0000313" key="7">
    <source>
        <dbReference type="Proteomes" id="UP001595799"/>
    </source>
</evidence>
<evidence type="ECO:0000256" key="3">
    <source>
        <dbReference type="ARBA" id="ARBA00022970"/>
    </source>
</evidence>
<name>A0ABV8UMR4_9PROT</name>
<dbReference type="Proteomes" id="UP001595799">
    <property type="component" value="Unassembled WGS sequence"/>
</dbReference>
<comment type="similarity">
    <text evidence="1">Belongs to the leucine-binding protein family.</text>
</comment>
<dbReference type="CDD" id="cd06340">
    <property type="entry name" value="PBP1_ABC_ligand_binding-like"/>
    <property type="match status" value="1"/>
</dbReference>
<comment type="caution">
    <text evidence="6">The sequence shown here is derived from an EMBL/GenBank/DDBJ whole genome shotgun (WGS) entry which is preliminary data.</text>
</comment>
<dbReference type="Pfam" id="PF13458">
    <property type="entry name" value="Peripla_BP_6"/>
    <property type="match status" value="1"/>
</dbReference>
<evidence type="ECO:0000256" key="1">
    <source>
        <dbReference type="ARBA" id="ARBA00010062"/>
    </source>
</evidence>
<evidence type="ECO:0000256" key="4">
    <source>
        <dbReference type="SAM" id="SignalP"/>
    </source>
</evidence>
<dbReference type="PANTHER" id="PTHR30483">
    <property type="entry name" value="LEUCINE-SPECIFIC-BINDING PROTEIN"/>
    <property type="match status" value="1"/>
</dbReference>
<feature type="chain" id="PRO_5047539427" evidence="4">
    <location>
        <begin position="28"/>
        <end position="409"/>
    </location>
</feature>
<proteinExistence type="inferred from homology"/>